<dbReference type="PANTHER" id="PTHR21503:SF8">
    <property type="entry name" value="F-BOX ASSOCIATED DOMAIN-CONTAINING PROTEIN-RELATED"/>
    <property type="match status" value="1"/>
</dbReference>
<evidence type="ECO:0000313" key="3">
    <source>
        <dbReference type="Proteomes" id="UP000008281"/>
    </source>
</evidence>
<dbReference type="InterPro" id="IPR001810">
    <property type="entry name" value="F-box_dom"/>
</dbReference>
<gene>
    <name evidence="2" type="ORF">CRE_09782</name>
</gene>
<reference evidence="2" key="1">
    <citation type="submission" date="2007-07" db="EMBL/GenBank/DDBJ databases">
        <title>PCAP assembly of the Caenorhabditis remanei genome.</title>
        <authorList>
            <consortium name="The Caenorhabditis remanei Sequencing Consortium"/>
            <person name="Wilson R.K."/>
        </authorList>
    </citation>
    <scope>NUCLEOTIDE SEQUENCE [LARGE SCALE GENOMIC DNA]</scope>
    <source>
        <strain evidence="2">PB4641</strain>
    </source>
</reference>
<dbReference type="PROSITE" id="PS50181">
    <property type="entry name" value="FBOX"/>
    <property type="match status" value="1"/>
</dbReference>
<proteinExistence type="predicted"/>
<organism evidence="3">
    <name type="scientific">Caenorhabditis remanei</name>
    <name type="common">Caenorhabditis vulgaris</name>
    <dbReference type="NCBI Taxonomy" id="31234"/>
    <lineage>
        <taxon>Eukaryota</taxon>
        <taxon>Metazoa</taxon>
        <taxon>Ecdysozoa</taxon>
        <taxon>Nematoda</taxon>
        <taxon>Chromadorea</taxon>
        <taxon>Rhabditida</taxon>
        <taxon>Rhabditina</taxon>
        <taxon>Rhabditomorpha</taxon>
        <taxon>Rhabditoidea</taxon>
        <taxon>Rhabditidae</taxon>
        <taxon>Peloderinae</taxon>
        <taxon>Caenorhabditis</taxon>
    </lineage>
</organism>
<dbReference type="AlphaFoldDB" id="E3NDE4"/>
<dbReference type="Pfam" id="PF07735">
    <property type="entry name" value="FBA_2"/>
    <property type="match status" value="1"/>
</dbReference>
<dbReference type="PANTHER" id="PTHR21503">
    <property type="entry name" value="F-BOX-CONTAINING HYPOTHETICAL PROTEIN C.ELEGANS"/>
    <property type="match status" value="1"/>
</dbReference>
<accession>E3NDE4</accession>
<evidence type="ECO:0000313" key="2">
    <source>
        <dbReference type="EMBL" id="EFO93963.1"/>
    </source>
</evidence>
<name>E3NDE4_CAERE</name>
<dbReference type="EMBL" id="DS268609">
    <property type="protein sequence ID" value="EFO93963.1"/>
    <property type="molecule type" value="Genomic_DNA"/>
</dbReference>
<keyword evidence="3" id="KW-1185">Reference proteome</keyword>
<feature type="domain" description="F-box" evidence="1">
    <location>
        <begin position="15"/>
        <end position="61"/>
    </location>
</feature>
<dbReference type="InParanoid" id="E3NDE4"/>
<dbReference type="InterPro" id="IPR012885">
    <property type="entry name" value="F-box_Sdz-33"/>
</dbReference>
<sequence length="312" mass="36757">MDPPKPFPIMDPPKPFPILRLPFLAIEEVFKAMIPFEIIHFSLITKRTKAVAMHMSFYPKYSIELYIKKVPKVSIKGTTLISTYFVESMYKGPEERNACLERKVLKYSTDPIEKWKRLCIYVMEIFKKKSINVFSMQMDTYLDQNVSIIDFLKTNVKSVDICNLDQSEEENDVDEHTIYLLDNLKVSKEFSSQLIGYENLLKIDCRHVTLRNNQITNEEWNMFLKKWIAMETNLNLEYFKLGYQELDEFRGHVLHDIPYEVVDKGVKRSLLIVRNRSTEISGGIDIRRIDGKTATFFMHRELWTESLAMSIH</sequence>
<dbReference type="Proteomes" id="UP000008281">
    <property type="component" value="Unassembled WGS sequence"/>
</dbReference>
<protein>
    <recommendedName>
        <fullName evidence="1">F-box domain-containing protein</fullName>
    </recommendedName>
</protein>
<dbReference type="HOGENOM" id="CLU_028840_3_1_1"/>
<evidence type="ECO:0000259" key="1">
    <source>
        <dbReference type="PROSITE" id="PS50181"/>
    </source>
</evidence>